<keyword evidence="2" id="KW-1185">Reference proteome</keyword>
<dbReference type="SUPFAM" id="SSF52540">
    <property type="entry name" value="P-loop containing nucleoside triphosphate hydrolases"/>
    <property type="match status" value="1"/>
</dbReference>
<dbReference type="Proteomes" id="UP001430954">
    <property type="component" value="Unassembled WGS sequence"/>
</dbReference>
<name>A0ABS7T679_9GAMM</name>
<evidence type="ECO:0000313" key="2">
    <source>
        <dbReference type="Proteomes" id="UP001430954"/>
    </source>
</evidence>
<dbReference type="EMBL" id="JAINZW010000003">
    <property type="protein sequence ID" value="MBZ4039382.1"/>
    <property type="molecule type" value="Genomic_DNA"/>
</dbReference>
<evidence type="ECO:0000313" key="1">
    <source>
        <dbReference type="EMBL" id="MBZ4039382.1"/>
    </source>
</evidence>
<accession>A0ABS7T679</accession>
<dbReference type="InterPro" id="IPR005331">
    <property type="entry name" value="Sulfotransferase"/>
</dbReference>
<dbReference type="InterPro" id="IPR027417">
    <property type="entry name" value="P-loop_NTPase"/>
</dbReference>
<dbReference type="Gene3D" id="3.40.50.300">
    <property type="entry name" value="P-loop containing nucleotide triphosphate hydrolases"/>
    <property type="match status" value="1"/>
</dbReference>
<reference evidence="1 2" key="1">
    <citation type="submission" date="2021-09" db="EMBL/GenBank/DDBJ databases">
        <title>Lysobacter sp. 13A isolated from the river sediment.</title>
        <authorList>
            <person name="Liu H."/>
            <person name="Li S."/>
            <person name="Mao S."/>
        </authorList>
    </citation>
    <scope>NUCLEOTIDE SEQUENCE [LARGE SCALE GENOMIC DNA]</scope>
    <source>
        <strain evidence="1 2">13A</strain>
    </source>
</reference>
<organism evidence="1 2">
    <name type="scientific">Novilysobacter selenitireducens</name>
    <dbReference type="NCBI Taxonomy" id="2872639"/>
    <lineage>
        <taxon>Bacteria</taxon>
        <taxon>Pseudomonadati</taxon>
        <taxon>Pseudomonadota</taxon>
        <taxon>Gammaproteobacteria</taxon>
        <taxon>Lysobacterales</taxon>
        <taxon>Lysobacteraceae</taxon>
        <taxon>Novilysobacter</taxon>
    </lineage>
</organism>
<dbReference type="Pfam" id="PF03567">
    <property type="entry name" value="Sulfotransfer_2"/>
    <property type="match status" value="1"/>
</dbReference>
<protein>
    <submittedName>
        <fullName evidence="1">Sulfotransferase family protein</fullName>
    </submittedName>
</protein>
<sequence>MIISHEHRFVFAAIPKTGTHSVRQALREHMSEADLEQVGLFVNKRFPFEELARISHGHISLQQVRPFLGEEAFGDYFKFAFVRNPFDRFVSYCAFMTRANGAFLANPQAVMHHLLFVQPPEQHILFQPQHTFLVDEQGRLLSEMVGRVEDMQASYDAICARIGIPTATLGQVNSSRRGGYRDYYDARSRDEVARRYQRDLELFGYEF</sequence>
<dbReference type="RefSeq" id="WP_223675843.1">
    <property type="nucleotide sequence ID" value="NZ_JAINZW010000003.1"/>
</dbReference>
<gene>
    <name evidence="1" type="ORF">K6753_07530</name>
</gene>
<proteinExistence type="predicted"/>
<comment type="caution">
    <text evidence="1">The sequence shown here is derived from an EMBL/GenBank/DDBJ whole genome shotgun (WGS) entry which is preliminary data.</text>
</comment>